<protein>
    <submittedName>
        <fullName evidence="1">Uncharacterized protein</fullName>
    </submittedName>
</protein>
<evidence type="ECO:0000313" key="2">
    <source>
        <dbReference type="Proteomes" id="UP001152320"/>
    </source>
</evidence>
<keyword evidence="2" id="KW-1185">Reference proteome</keyword>
<dbReference type="EMBL" id="JAIZAY010000692">
    <property type="protein sequence ID" value="KAJ8018045.1"/>
    <property type="molecule type" value="Genomic_DNA"/>
</dbReference>
<comment type="caution">
    <text evidence="1">The sequence shown here is derived from an EMBL/GenBank/DDBJ whole genome shotgun (WGS) entry which is preliminary data.</text>
</comment>
<name>A0A9Q0YB51_HOLLE</name>
<accession>A0A9Q0YB51</accession>
<reference evidence="1" key="1">
    <citation type="submission" date="2021-10" db="EMBL/GenBank/DDBJ databases">
        <title>Tropical sea cucumber genome reveals ecological adaptation and Cuvierian tubules defense mechanism.</title>
        <authorList>
            <person name="Chen T."/>
        </authorList>
    </citation>
    <scope>NUCLEOTIDE SEQUENCE</scope>
    <source>
        <strain evidence="1">Nanhai2018</strain>
        <tissue evidence="1">Muscle</tissue>
    </source>
</reference>
<gene>
    <name evidence="1" type="ORF">HOLleu_44180</name>
</gene>
<evidence type="ECO:0000313" key="1">
    <source>
        <dbReference type="EMBL" id="KAJ8018045.1"/>
    </source>
</evidence>
<proteinExistence type="predicted"/>
<sequence length="107" mass="11972">MSMSSSPSAGSMRRHGISQQMRQLVIRDMAVEAGCEKPELVSTTKMRKYTPTTLQEKMILSQLLGLEEGEIEWMSNNLRHNIDIHGLSYRLRESTIDCQSGQAADGS</sequence>
<dbReference type="AlphaFoldDB" id="A0A9Q0YB51"/>
<dbReference type="Proteomes" id="UP001152320">
    <property type="component" value="Unassembled WGS sequence"/>
</dbReference>
<organism evidence="1 2">
    <name type="scientific">Holothuria leucospilota</name>
    <name type="common">Black long sea cucumber</name>
    <name type="synonym">Mertensiothuria leucospilota</name>
    <dbReference type="NCBI Taxonomy" id="206669"/>
    <lineage>
        <taxon>Eukaryota</taxon>
        <taxon>Metazoa</taxon>
        <taxon>Echinodermata</taxon>
        <taxon>Eleutherozoa</taxon>
        <taxon>Echinozoa</taxon>
        <taxon>Holothuroidea</taxon>
        <taxon>Aspidochirotacea</taxon>
        <taxon>Aspidochirotida</taxon>
        <taxon>Holothuriidae</taxon>
        <taxon>Holothuria</taxon>
    </lineage>
</organism>